<name>V4LQI8_EUTSA</name>
<evidence type="ECO:0000313" key="6">
    <source>
        <dbReference type="Proteomes" id="UP000030689"/>
    </source>
</evidence>
<dbReference type="STRING" id="72664.V4LQI8"/>
<dbReference type="KEGG" id="eus:EUTSA_v10000312mg"/>
<dbReference type="AlphaFoldDB" id="V4LQI8"/>
<dbReference type="Proteomes" id="UP000030689">
    <property type="component" value="Unassembled WGS sequence"/>
</dbReference>
<dbReference type="Pfam" id="PF01985">
    <property type="entry name" value="CRS1_YhbY"/>
    <property type="match status" value="1"/>
</dbReference>
<evidence type="ECO:0000313" key="5">
    <source>
        <dbReference type="EMBL" id="ESQ46029.1"/>
    </source>
</evidence>
<reference evidence="5 6" key="1">
    <citation type="journal article" date="2013" name="Front. Plant Sci.">
        <title>The Reference Genome of the Halophytic Plant Eutrema salsugineum.</title>
        <authorList>
            <person name="Yang R."/>
            <person name="Jarvis D.E."/>
            <person name="Chen H."/>
            <person name="Beilstein M.A."/>
            <person name="Grimwood J."/>
            <person name="Jenkins J."/>
            <person name="Shu S."/>
            <person name="Prochnik S."/>
            <person name="Xin M."/>
            <person name="Ma C."/>
            <person name="Schmutz J."/>
            <person name="Wing R.A."/>
            <person name="Mitchell-Olds T."/>
            <person name="Schumaker K.S."/>
            <person name="Wang X."/>
        </authorList>
    </citation>
    <scope>NUCLEOTIDE SEQUENCE [LARGE SCALE GENOMIC DNA]</scope>
</reference>
<dbReference type="InterPro" id="IPR035920">
    <property type="entry name" value="YhbY-like_sf"/>
</dbReference>
<proteinExistence type="predicted"/>
<dbReference type="eggNOG" id="ENOG502RZGM">
    <property type="taxonomic scope" value="Eukaryota"/>
</dbReference>
<feature type="domain" description="CRM" evidence="4">
    <location>
        <begin position="136"/>
        <end position="233"/>
    </location>
</feature>
<dbReference type="PROSITE" id="PS51295">
    <property type="entry name" value="CRM"/>
    <property type="match status" value="1"/>
</dbReference>
<dbReference type="SUPFAM" id="SSF75471">
    <property type="entry name" value="YhbY-like"/>
    <property type="match status" value="1"/>
</dbReference>
<dbReference type="Gramene" id="ESQ46029">
    <property type="protein sequence ID" value="ESQ46029"/>
    <property type="gene ID" value="EUTSA_v10000312mg"/>
</dbReference>
<dbReference type="GO" id="GO:0003723">
    <property type="term" value="F:RNA binding"/>
    <property type="evidence" value="ECO:0007669"/>
    <property type="project" value="UniProtKB-UniRule"/>
</dbReference>
<organism evidence="5 6">
    <name type="scientific">Eutrema salsugineum</name>
    <name type="common">Saltwater cress</name>
    <name type="synonym">Sisymbrium salsugineum</name>
    <dbReference type="NCBI Taxonomy" id="72664"/>
    <lineage>
        <taxon>Eukaryota</taxon>
        <taxon>Viridiplantae</taxon>
        <taxon>Streptophyta</taxon>
        <taxon>Embryophyta</taxon>
        <taxon>Tracheophyta</taxon>
        <taxon>Spermatophyta</taxon>
        <taxon>Magnoliopsida</taxon>
        <taxon>eudicotyledons</taxon>
        <taxon>Gunneridae</taxon>
        <taxon>Pentapetalae</taxon>
        <taxon>rosids</taxon>
        <taxon>malvids</taxon>
        <taxon>Brassicales</taxon>
        <taxon>Brassicaceae</taxon>
        <taxon>Eutremeae</taxon>
        <taxon>Eutrema</taxon>
    </lineage>
</organism>
<dbReference type="GO" id="GO:0009507">
    <property type="term" value="C:chloroplast"/>
    <property type="evidence" value="ECO:0007669"/>
    <property type="project" value="TreeGrafter"/>
</dbReference>
<evidence type="ECO:0000256" key="2">
    <source>
        <dbReference type="PROSITE-ProRule" id="PRU00626"/>
    </source>
</evidence>
<dbReference type="PANTHER" id="PTHR47714:SF2">
    <property type="entry name" value="CRM DOMAIN-CONTAINING PROTEIN"/>
    <property type="match status" value="1"/>
</dbReference>
<accession>V4LQI8</accession>
<keyword evidence="6" id="KW-1185">Reference proteome</keyword>
<evidence type="ECO:0000256" key="1">
    <source>
        <dbReference type="ARBA" id="ARBA00022884"/>
    </source>
</evidence>
<dbReference type="OrthoDB" id="2020593at2759"/>
<evidence type="ECO:0000259" key="4">
    <source>
        <dbReference type="PROSITE" id="PS51295"/>
    </source>
</evidence>
<dbReference type="FunFam" id="3.30.110.60:FF:000004">
    <property type="entry name" value="RNA-binding CRS1 / YhbY (CRM) domain protein"/>
    <property type="match status" value="1"/>
</dbReference>
<feature type="region of interest" description="Disordered" evidence="3">
    <location>
        <begin position="88"/>
        <end position="115"/>
    </location>
</feature>
<gene>
    <name evidence="5" type="ORF">EUTSA_v10000312mg</name>
</gene>
<dbReference type="Gene3D" id="3.30.110.60">
    <property type="entry name" value="YhbY-like"/>
    <property type="match status" value="1"/>
</dbReference>
<keyword evidence="1 2" id="KW-0694">RNA-binding</keyword>
<evidence type="ECO:0000256" key="3">
    <source>
        <dbReference type="SAM" id="MobiDB-lite"/>
    </source>
</evidence>
<dbReference type="EMBL" id="KI517426">
    <property type="protein sequence ID" value="ESQ46029.1"/>
    <property type="molecule type" value="Genomic_DNA"/>
</dbReference>
<protein>
    <recommendedName>
        <fullName evidence="4">CRM domain-containing protein</fullName>
    </recommendedName>
</protein>
<dbReference type="SMART" id="SM01103">
    <property type="entry name" value="CRS1_YhbY"/>
    <property type="match status" value="1"/>
</dbReference>
<sequence length="233" mass="26391">MATVRSTTLTYLIHRLLRHPKPKSPVYLILRSFSVLTTKSNYRDEYRSRYFFPSIAFSLPLPRPLISLSSLLVPKLFSSVGKSELVEDKSLSEKNDEDDYSEGEEEKDWSDSERTMVPIERSCERTEEMITESSTVKLSVKEKKKLASYAHSLGDKLKCQLVGKSGVTDSVVFSFLETLEKNELLKVKIHRTCPGTLEGMILHLEEATGSVAVGKIARTVILYRSRPTKLKAK</sequence>
<feature type="compositionally biased region" description="Acidic residues" evidence="3">
    <location>
        <begin position="95"/>
        <end position="108"/>
    </location>
</feature>
<dbReference type="PANTHER" id="PTHR47714">
    <property type="entry name" value="CRS1/YHBY DOMAIN CONTAINING PROTEIN, EXPRESSED"/>
    <property type="match status" value="1"/>
</dbReference>
<dbReference type="InterPro" id="IPR001890">
    <property type="entry name" value="RNA-binding_CRM"/>
</dbReference>